<comment type="caution">
    <text evidence="2">The sequence shown here is derived from an EMBL/GenBank/DDBJ whole genome shotgun (WGS) entry which is preliminary data.</text>
</comment>
<dbReference type="OrthoDB" id="327419at2"/>
<keyword evidence="1" id="KW-1133">Transmembrane helix</keyword>
<sequence length="211" mass="24026">MSQITQFFSNMKMDFDRLSQSIDDLVKTYYAIVNFLEIVSNLFPLDLVLVLIFSIPLLLVFNSLSPSSPRINYTLAVLLVSGIRTFLQHSISQSWEIFAVSKTALILLLPAYAFLLIRLLFERVQKLVSRKKALSPRNLEESFGALQSAYRTLSIEIYSELDSVGGGPIYRKSKFLPALKELEEATVGMRRLLEKRKITENILNSGDKIDR</sequence>
<organism evidence="2 3">
    <name type="scientific">Leptospira broomii serovar Hurstbridge str. 5399</name>
    <dbReference type="NCBI Taxonomy" id="1049789"/>
    <lineage>
        <taxon>Bacteria</taxon>
        <taxon>Pseudomonadati</taxon>
        <taxon>Spirochaetota</taxon>
        <taxon>Spirochaetia</taxon>
        <taxon>Leptospirales</taxon>
        <taxon>Leptospiraceae</taxon>
        <taxon>Leptospira</taxon>
    </lineage>
</organism>
<keyword evidence="1" id="KW-0812">Transmembrane</keyword>
<feature type="transmembrane region" description="Helical" evidence="1">
    <location>
        <begin position="42"/>
        <end position="61"/>
    </location>
</feature>
<proteinExistence type="predicted"/>
<dbReference type="EMBL" id="AHMO02000008">
    <property type="protein sequence ID" value="EQA46098.1"/>
    <property type="molecule type" value="Genomic_DNA"/>
</dbReference>
<dbReference type="RefSeq" id="WP_010571417.1">
    <property type="nucleotide sequence ID" value="NZ_AHMO02000008.1"/>
</dbReference>
<evidence type="ECO:0000256" key="1">
    <source>
        <dbReference type="SAM" id="Phobius"/>
    </source>
</evidence>
<keyword evidence="1" id="KW-0472">Membrane</keyword>
<dbReference type="AlphaFoldDB" id="T0GL81"/>
<reference evidence="2" key="1">
    <citation type="submission" date="2013-05" db="EMBL/GenBank/DDBJ databases">
        <authorList>
            <person name="Harkins D.M."/>
            <person name="Durkin A.S."/>
            <person name="Brinkac L.M."/>
            <person name="Haft D.H."/>
            <person name="Selengut J.D."/>
            <person name="Sanka R."/>
            <person name="DePew J."/>
            <person name="Purushe J."/>
            <person name="Hartskeerl R.A."/>
            <person name="Ahmed A."/>
            <person name="van der Linden H."/>
            <person name="Goris M.G.A."/>
            <person name="Vinetz J.M."/>
            <person name="Sutton G.G."/>
            <person name="Nierman W.C."/>
            <person name="Fouts D.E."/>
        </authorList>
    </citation>
    <scope>NUCLEOTIDE SEQUENCE [LARGE SCALE GENOMIC DNA]</scope>
    <source>
        <strain evidence="2">5399</strain>
    </source>
</reference>
<keyword evidence="3" id="KW-1185">Reference proteome</keyword>
<feature type="transmembrane region" description="Helical" evidence="1">
    <location>
        <begin position="97"/>
        <end position="121"/>
    </location>
</feature>
<dbReference type="Proteomes" id="UP000015454">
    <property type="component" value="Unassembled WGS sequence"/>
</dbReference>
<name>T0GL81_9LEPT</name>
<feature type="transmembrane region" description="Helical" evidence="1">
    <location>
        <begin position="73"/>
        <end position="91"/>
    </location>
</feature>
<accession>T0GL81</accession>
<evidence type="ECO:0000313" key="2">
    <source>
        <dbReference type="EMBL" id="EQA46098.1"/>
    </source>
</evidence>
<gene>
    <name evidence="2" type="ORF">LEP1GSC050_3271</name>
</gene>
<evidence type="ECO:0000313" key="3">
    <source>
        <dbReference type="Proteomes" id="UP000015454"/>
    </source>
</evidence>
<protein>
    <submittedName>
        <fullName evidence="2">Uncharacterized protein</fullName>
    </submittedName>
</protein>